<comment type="caution">
    <text evidence="2">The sequence shown here is derived from an EMBL/GenBank/DDBJ whole genome shotgun (WGS) entry which is preliminary data.</text>
</comment>
<evidence type="ECO:0000313" key="3">
    <source>
        <dbReference type="Proteomes" id="UP001148838"/>
    </source>
</evidence>
<dbReference type="EMBL" id="JAJSOF020000011">
    <property type="protein sequence ID" value="KAJ4445152.1"/>
    <property type="molecule type" value="Genomic_DNA"/>
</dbReference>
<evidence type="ECO:0000313" key="2">
    <source>
        <dbReference type="EMBL" id="KAJ4445152.1"/>
    </source>
</evidence>
<feature type="region of interest" description="Disordered" evidence="1">
    <location>
        <begin position="1"/>
        <end position="20"/>
    </location>
</feature>
<reference evidence="2 3" key="1">
    <citation type="journal article" date="2022" name="Allergy">
        <title>Genome assembly and annotation of Periplaneta americana reveal a comprehensive cockroach allergen profile.</title>
        <authorList>
            <person name="Wang L."/>
            <person name="Xiong Q."/>
            <person name="Saelim N."/>
            <person name="Wang L."/>
            <person name="Nong W."/>
            <person name="Wan A.T."/>
            <person name="Shi M."/>
            <person name="Liu X."/>
            <person name="Cao Q."/>
            <person name="Hui J.H.L."/>
            <person name="Sookrung N."/>
            <person name="Leung T.F."/>
            <person name="Tungtrongchitr A."/>
            <person name="Tsui S.K.W."/>
        </authorList>
    </citation>
    <scope>NUCLEOTIDE SEQUENCE [LARGE SCALE GENOMIC DNA]</scope>
    <source>
        <strain evidence="2">PWHHKU_190912</strain>
    </source>
</reference>
<dbReference type="Proteomes" id="UP001148838">
    <property type="component" value="Unassembled WGS sequence"/>
</dbReference>
<evidence type="ECO:0000256" key="1">
    <source>
        <dbReference type="SAM" id="MobiDB-lite"/>
    </source>
</evidence>
<gene>
    <name evidence="2" type="ORF">ANN_06953</name>
</gene>
<keyword evidence="3" id="KW-1185">Reference proteome</keyword>
<sequence length="124" mass="12967">MAGLCEGGNEPPGSLKASKTGVVSTEHAGASLSYPRKTQCTIVLSVAASGYALYLSVLHDGAHWTAPRTLCIFQRVLTTTALESQNRDAAIPSSSLLLLTSSCSFVPVRCNTLATENSGPSFYS</sequence>
<protein>
    <submittedName>
        <fullName evidence="2">Uncharacterized protein</fullName>
    </submittedName>
</protein>
<accession>A0ABQ8TFP5</accession>
<name>A0ABQ8TFP5_PERAM</name>
<proteinExistence type="predicted"/>
<organism evidence="2 3">
    <name type="scientific">Periplaneta americana</name>
    <name type="common">American cockroach</name>
    <name type="synonym">Blatta americana</name>
    <dbReference type="NCBI Taxonomy" id="6978"/>
    <lineage>
        <taxon>Eukaryota</taxon>
        <taxon>Metazoa</taxon>
        <taxon>Ecdysozoa</taxon>
        <taxon>Arthropoda</taxon>
        <taxon>Hexapoda</taxon>
        <taxon>Insecta</taxon>
        <taxon>Pterygota</taxon>
        <taxon>Neoptera</taxon>
        <taxon>Polyneoptera</taxon>
        <taxon>Dictyoptera</taxon>
        <taxon>Blattodea</taxon>
        <taxon>Blattoidea</taxon>
        <taxon>Blattidae</taxon>
        <taxon>Blattinae</taxon>
        <taxon>Periplaneta</taxon>
    </lineage>
</organism>